<dbReference type="EMBL" id="CP042910">
    <property type="protein sequence ID" value="QEG15011.1"/>
    <property type="molecule type" value="Genomic_DNA"/>
</dbReference>
<name>A0ABX5YH36_9PLAN</name>
<feature type="chain" id="PRO_5046483801" evidence="3">
    <location>
        <begin position="28"/>
        <end position="105"/>
    </location>
</feature>
<proteinExistence type="predicted"/>
<evidence type="ECO:0000256" key="2">
    <source>
        <dbReference type="SAM" id="Phobius"/>
    </source>
</evidence>
<dbReference type="Proteomes" id="UP000322887">
    <property type="component" value="Chromosome"/>
</dbReference>
<evidence type="ECO:0000313" key="4">
    <source>
        <dbReference type="EMBL" id="QEG15011.1"/>
    </source>
</evidence>
<feature type="transmembrane region" description="Helical" evidence="2">
    <location>
        <begin position="49"/>
        <end position="73"/>
    </location>
</feature>
<keyword evidence="5" id="KW-1185">Reference proteome</keyword>
<feature type="compositionally biased region" description="Polar residues" evidence="1">
    <location>
        <begin position="83"/>
        <end position="94"/>
    </location>
</feature>
<feature type="region of interest" description="Disordered" evidence="1">
    <location>
        <begin position="83"/>
        <end position="105"/>
    </location>
</feature>
<reference evidence="4 5" key="1">
    <citation type="submission" date="2019-08" db="EMBL/GenBank/DDBJ databases">
        <title>Deep-cultivation of Planctomycetes and their phenomic and genomic characterization uncovers novel biology.</title>
        <authorList>
            <person name="Wiegand S."/>
            <person name="Jogler M."/>
            <person name="Boedeker C."/>
            <person name="Pinto D."/>
            <person name="Vollmers J."/>
            <person name="Rivas-Marin E."/>
            <person name="Kohn T."/>
            <person name="Peeters S.H."/>
            <person name="Heuer A."/>
            <person name="Rast P."/>
            <person name="Oberbeckmann S."/>
            <person name="Bunk B."/>
            <person name="Jeske O."/>
            <person name="Meyerdierks A."/>
            <person name="Storesund J.E."/>
            <person name="Kallscheuer N."/>
            <person name="Luecker S."/>
            <person name="Lage O.M."/>
            <person name="Pohl T."/>
            <person name="Merkel B.J."/>
            <person name="Hornburger P."/>
            <person name="Mueller R.-W."/>
            <person name="Bruemmer F."/>
            <person name="Labrenz M."/>
            <person name="Spormann A.M."/>
            <person name="Op den Camp H."/>
            <person name="Overmann J."/>
            <person name="Amann R."/>
            <person name="Jetten M.S.M."/>
            <person name="Mascher T."/>
            <person name="Medema M.H."/>
            <person name="Devos D.P."/>
            <person name="Kaster A.-K."/>
            <person name="Ovreas L."/>
            <person name="Rohde M."/>
            <person name="Galperin M.Y."/>
            <person name="Jogler C."/>
        </authorList>
    </citation>
    <scope>NUCLEOTIDE SEQUENCE [LARGE SCALE GENOMIC DNA]</scope>
    <source>
        <strain evidence="4 5">DSM 8797</strain>
    </source>
</reference>
<keyword evidence="2" id="KW-0472">Membrane</keyword>
<sequence length="105" mass="11701">MLKRFSFLRSCVLTAALLGVFSTPAVISQAAACPMCKQLNETDNSKPRAYMYSIAFMLAMPAMLLSGFGVAFFKMMKREQETVQQYENNRNPHQSDADSGMSDSK</sequence>
<keyword evidence="3" id="KW-0732">Signal</keyword>
<keyword evidence="2" id="KW-0812">Transmembrane</keyword>
<protein>
    <submittedName>
        <fullName evidence="4">Uncharacterized protein</fullName>
    </submittedName>
</protein>
<accession>A0ABX5YH36</accession>
<organism evidence="4 5">
    <name type="scientific">Gimesia maris</name>
    <dbReference type="NCBI Taxonomy" id="122"/>
    <lineage>
        <taxon>Bacteria</taxon>
        <taxon>Pseudomonadati</taxon>
        <taxon>Planctomycetota</taxon>
        <taxon>Planctomycetia</taxon>
        <taxon>Planctomycetales</taxon>
        <taxon>Planctomycetaceae</taxon>
        <taxon>Gimesia</taxon>
    </lineage>
</organism>
<feature type="signal peptide" evidence="3">
    <location>
        <begin position="1"/>
        <end position="27"/>
    </location>
</feature>
<evidence type="ECO:0000256" key="1">
    <source>
        <dbReference type="SAM" id="MobiDB-lite"/>
    </source>
</evidence>
<dbReference type="RefSeq" id="WP_002644191.1">
    <property type="nucleotide sequence ID" value="NZ_CAXAST010000003.1"/>
</dbReference>
<dbReference type="GeneID" id="98645515"/>
<gene>
    <name evidence="4" type="ORF">GmarT_08490</name>
</gene>
<evidence type="ECO:0000313" key="5">
    <source>
        <dbReference type="Proteomes" id="UP000322887"/>
    </source>
</evidence>
<keyword evidence="2" id="KW-1133">Transmembrane helix</keyword>
<evidence type="ECO:0000256" key="3">
    <source>
        <dbReference type="SAM" id="SignalP"/>
    </source>
</evidence>